<dbReference type="KEGG" id="btab:109038292"/>
<keyword evidence="7" id="KW-0067">ATP-binding</keyword>
<evidence type="ECO:0000256" key="5">
    <source>
        <dbReference type="ARBA" id="ARBA00022598"/>
    </source>
</evidence>
<dbReference type="NCBIfam" id="TIGR00469">
    <property type="entry name" value="pheS_mito"/>
    <property type="match status" value="1"/>
</dbReference>
<dbReference type="AlphaFoldDB" id="A0A9P0EVJ2"/>
<evidence type="ECO:0000256" key="6">
    <source>
        <dbReference type="ARBA" id="ARBA00022741"/>
    </source>
</evidence>
<dbReference type="PANTHER" id="PTHR11538">
    <property type="entry name" value="PHENYLALANYL-TRNA SYNTHETASE"/>
    <property type="match status" value="1"/>
</dbReference>
<dbReference type="GO" id="GO:0000049">
    <property type="term" value="F:tRNA binding"/>
    <property type="evidence" value="ECO:0007669"/>
    <property type="project" value="InterPro"/>
</dbReference>
<evidence type="ECO:0000256" key="2">
    <source>
        <dbReference type="ARBA" id="ARBA00008226"/>
    </source>
</evidence>
<dbReference type="InterPro" id="IPR005121">
    <property type="entry name" value="Fdx_antiC-bd"/>
</dbReference>
<accession>A0A9P0EVJ2</accession>
<keyword evidence="11" id="KW-0496">Mitochondrion</keyword>
<keyword evidence="5" id="KW-0436">Ligase</keyword>
<evidence type="ECO:0000313" key="20">
    <source>
        <dbReference type="Proteomes" id="UP001152759"/>
    </source>
</evidence>
<keyword evidence="9" id="KW-0809">Transit peptide</keyword>
<dbReference type="Pfam" id="PF01409">
    <property type="entry name" value="tRNA-synt_2d"/>
    <property type="match status" value="2"/>
</dbReference>
<evidence type="ECO:0000256" key="13">
    <source>
        <dbReference type="ARBA" id="ARBA00031194"/>
    </source>
</evidence>
<evidence type="ECO:0000256" key="1">
    <source>
        <dbReference type="ARBA" id="ARBA00004305"/>
    </source>
</evidence>
<dbReference type="Gene3D" id="3.30.930.10">
    <property type="entry name" value="Bira Bifunctional Protein, Domain 2"/>
    <property type="match status" value="1"/>
</dbReference>
<feature type="domain" description="Aminoacyl-transfer RNA synthetases class-II family profile" evidence="17">
    <location>
        <begin position="149"/>
        <end position="312"/>
    </location>
</feature>
<evidence type="ECO:0000256" key="16">
    <source>
        <dbReference type="ARBA" id="ARBA00073229"/>
    </source>
</evidence>
<dbReference type="PANTHER" id="PTHR11538:SF41">
    <property type="entry name" value="PHENYLALANINE--TRNA LIGASE, MITOCHONDRIAL"/>
    <property type="match status" value="1"/>
</dbReference>
<evidence type="ECO:0000256" key="4">
    <source>
        <dbReference type="ARBA" id="ARBA00012814"/>
    </source>
</evidence>
<dbReference type="Gene3D" id="3.30.70.380">
    <property type="entry name" value="Ferrodoxin-fold anticodon-binding domain"/>
    <property type="match status" value="1"/>
</dbReference>
<evidence type="ECO:0000256" key="11">
    <source>
        <dbReference type="ARBA" id="ARBA00023128"/>
    </source>
</evidence>
<evidence type="ECO:0000259" key="18">
    <source>
        <dbReference type="PROSITE" id="PS51447"/>
    </source>
</evidence>
<dbReference type="InterPro" id="IPR002319">
    <property type="entry name" value="Phenylalanyl-tRNA_Synthase"/>
</dbReference>
<keyword evidence="10" id="KW-0007">Acetylation</keyword>
<organism evidence="19 20">
    <name type="scientific">Bemisia tabaci</name>
    <name type="common">Sweetpotato whitefly</name>
    <name type="synonym">Aleurodes tabaci</name>
    <dbReference type="NCBI Taxonomy" id="7038"/>
    <lineage>
        <taxon>Eukaryota</taxon>
        <taxon>Metazoa</taxon>
        <taxon>Ecdysozoa</taxon>
        <taxon>Arthropoda</taxon>
        <taxon>Hexapoda</taxon>
        <taxon>Insecta</taxon>
        <taxon>Pterygota</taxon>
        <taxon>Neoptera</taxon>
        <taxon>Paraneoptera</taxon>
        <taxon>Hemiptera</taxon>
        <taxon>Sternorrhyncha</taxon>
        <taxon>Aleyrodoidea</taxon>
        <taxon>Aleyrodidae</taxon>
        <taxon>Aleyrodinae</taxon>
        <taxon>Bemisia</taxon>
    </lineage>
</organism>
<sequence>MASKILSYQIIRRFSSARQAGHAEPIVIRGIEYPRDSFTNVTPKILSFIGKNKHNQEKHPLCLLKKRITNYFYTRFAGRTGNPIFSMYDSIHPVVTVHENFDSLLIPKDHVSRSKSDCYYINEKYLLRAHTTAHQSELISMGLDNFVVFGDTYRRDEIDSSHYPVFHQADSVRLCNQNQLCMRIQNEIEVFEKKPTEEFSYKQPEHTLDASKVVEQELKAFLIGLTEHLFGKGIQYKWTDSYFPFTHPSWELEIYFKDSWLELLGCGLIRHQILKNVGAGDRIGWAFGLGLERLAMALYSIPDIRLFWSEDPGFLCQFDVEDVNKNVTYKPVSEYPPCINDISFWLPETQEYSSNDFYDLVRSVGGDLIEQIRLIDSFTHPKKGTTSHCYRIVYRHLEKTLTQEEVNQLHKAIELAAAENLQVKIR</sequence>
<feature type="domain" description="FDX-ACB" evidence="18">
    <location>
        <begin position="333"/>
        <end position="426"/>
    </location>
</feature>
<dbReference type="GO" id="GO:0005759">
    <property type="term" value="C:mitochondrial matrix"/>
    <property type="evidence" value="ECO:0007669"/>
    <property type="project" value="UniProtKB-SubCell"/>
</dbReference>
<dbReference type="PROSITE" id="PS51447">
    <property type="entry name" value="FDX_ACB"/>
    <property type="match status" value="1"/>
</dbReference>
<comment type="subcellular location">
    <subcellularLocation>
        <location evidence="1">Mitochondrion matrix</location>
    </subcellularLocation>
</comment>
<dbReference type="SMART" id="SM00896">
    <property type="entry name" value="FDX-ACB"/>
    <property type="match status" value="1"/>
</dbReference>
<comment type="catalytic activity">
    <reaction evidence="14">
        <text>tRNA(Phe) + L-phenylalanine + ATP = L-phenylalanyl-tRNA(Phe) + AMP + diphosphate + H(+)</text>
        <dbReference type="Rhea" id="RHEA:19413"/>
        <dbReference type="Rhea" id="RHEA-COMP:9668"/>
        <dbReference type="Rhea" id="RHEA-COMP:9699"/>
        <dbReference type="ChEBI" id="CHEBI:15378"/>
        <dbReference type="ChEBI" id="CHEBI:30616"/>
        <dbReference type="ChEBI" id="CHEBI:33019"/>
        <dbReference type="ChEBI" id="CHEBI:58095"/>
        <dbReference type="ChEBI" id="CHEBI:78442"/>
        <dbReference type="ChEBI" id="CHEBI:78531"/>
        <dbReference type="ChEBI" id="CHEBI:456215"/>
        <dbReference type="EC" id="6.1.1.20"/>
    </reaction>
</comment>
<dbReference type="FunFam" id="3.30.70.380:FF:000002">
    <property type="entry name" value="phenylalanine--tRNA ligase, mitochondrial"/>
    <property type="match status" value="1"/>
</dbReference>
<dbReference type="SUPFAM" id="SSF54991">
    <property type="entry name" value="Anticodon-binding domain of PheRS"/>
    <property type="match status" value="1"/>
</dbReference>
<dbReference type="GO" id="GO:0006432">
    <property type="term" value="P:phenylalanyl-tRNA aminoacylation"/>
    <property type="evidence" value="ECO:0007669"/>
    <property type="project" value="InterPro"/>
</dbReference>
<dbReference type="InterPro" id="IPR045864">
    <property type="entry name" value="aa-tRNA-synth_II/BPL/LPL"/>
</dbReference>
<reference evidence="19" key="1">
    <citation type="submission" date="2021-12" db="EMBL/GenBank/DDBJ databases">
        <authorList>
            <person name="King R."/>
        </authorList>
    </citation>
    <scope>NUCLEOTIDE SEQUENCE</scope>
</reference>
<comment type="subunit">
    <text evidence="3">Monomer.</text>
</comment>
<dbReference type="InterPro" id="IPR006195">
    <property type="entry name" value="aa-tRNA-synth_II"/>
</dbReference>
<dbReference type="SUPFAM" id="SSF55681">
    <property type="entry name" value="Class II aaRS and biotin synthetases"/>
    <property type="match status" value="1"/>
</dbReference>
<evidence type="ECO:0000256" key="7">
    <source>
        <dbReference type="ARBA" id="ARBA00022840"/>
    </source>
</evidence>
<comment type="function">
    <text evidence="15">Is responsible for the charging of tRNA(Phe) with phenylalanine in mitochondrial translation. To a lesser extent, also catalyzes direct attachment of m-Tyr (an oxidized version of Phe) to tRNA(Phe), thereby opening the way for delivery of the misacylated tRNA to the ribosome and incorporation of ROS-damaged amino acid into proteins.</text>
</comment>
<evidence type="ECO:0000256" key="14">
    <source>
        <dbReference type="ARBA" id="ARBA00049255"/>
    </source>
</evidence>
<evidence type="ECO:0000256" key="8">
    <source>
        <dbReference type="ARBA" id="ARBA00022917"/>
    </source>
</evidence>
<dbReference type="EMBL" id="OU963862">
    <property type="protein sequence ID" value="CAH0380861.1"/>
    <property type="molecule type" value="Genomic_DNA"/>
</dbReference>
<evidence type="ECO:0000256" key="3">
    <source>
        <dbReference type="ARBA" id="ARBA00011245"/>
    </source>
</evidence>
<evidence type="ECO:0000256" key="12">
    <source>
        <dbReference type="ARBA" id="ARBA00023146"/>
    </source>
</evidence>
<evidence type="ECO:0000256" key="15">
    <source>
        <dbReference type="ARBA" id="ARBA00060211"/>
    </source>
</evidence>
<dbReference type="FunFam" id="3.30.930.10:FF:000041">
    <property type="entry name" value="Phenylalanyl-tRNA synthetase 2, mitochondrial"/>
    <property type="match status" value="1"/>
</dbReference>
<dbReference type="Pfam" id="PF03147">
    <property type="entry name" value="FDX-ACB"/>
    <property type="match status" value="1"/>
</dbReference>
<dbReference type="EC" id="6.1.1.20" evidence="4"/>
<comment type="similarity">
    <text evidence="2">Belongs to the class-II aminoacyl-tRNA synthetase family.</text>
</comment>
<evidence type="ECO:0000256" key="9">
    <source>
        <dbReference type="ARBA" id="ARBA00022946"/>
    </source>
</evidence>
<dbReference type="InterPro" id="IPR036690">
    <property type="entry name" value="Fdx_antiC-bd_sf"/>
</dbReference>
<name>A0A9P0EVJ2_BEMTA</name>
<keyword evidence="6" id="KW-0547">Nucleotide-binding</keyword>
<dbReference type="InterPro" id="IPR004530">
    <property type="entry name" value="Phe-tRNA-synth_IIc_mito"/>
</dbReference>
<gene>
    <name evidence="19" type="ORF">BEMITA_LOCUS571</name>
</gene>
<evidence type="ECO:0000256" key="10">
    <source>
        <dbReference type="ARBA" id="ARBA00022990"/>
    </source>
</evidence>
<evidence type="ECO:0000259" key="17">
    <source>
        <dbReference type="PROSITE" id="PS50862"/>
    </source>
</evidence>
<keyword evidence="12" id="KW-0030">Aminoacyl-tRNA synthetase</keyword>
<dbReference type="Proteomes" id="UP001152759">
    <property type="component" value="Chromosome 1"/>
</dbReference>
<dbReference type="GO" id="GO:0004826">
    <property type="term" value="F:phenylalanine-tRNA ligase activity"/>
    <property type="evidence" value="ECO:0007669"/>
    <property type="project" value="UniProtKB-EC"/>
</dbReference>
<dbReference type="CDD" id="cd00496">
    <property type="entry name" value="PheRS_alpha_core"/>
    <property type="match status" value="1"/>
</dbReference>
<proteinExistence type="inferred from homology"/>
<dbReference type="PROSITE" id="PS50862">
    <property type="entry name" value="AA_TRNA_LIGASE_II"/>
    <property type="match status" value="1"/>
</dbReference>
<keyword evidence="8" id="KW-0648">Protein biosynthesis</keyword>
<evidence type="ECO:0000313" key="19">
    <source>
        <dbReference type="EMBL" id="CAH0380861.1"/>
    </source>
</evidence>
<dbReference type="GO" id="GO:0005524">
    <property type="term" value="F:ATP binding"/>
    <property type="evidence" value="ECO:0007669"/>
    <property type="project" value="UniProtKB-KW"/>
</dbReference>
<keyword evidence="20" id="KW-1185">Reference proteome</keyword>
<protein>
    <recommendedName>
        <fullName evidence="16">Phenylalanine--tRNA ligase, mitochondrial</fullName>
        <ecNumber evidence="4">6.1.1.20</ecNumber>
    </recommendedName>
    <alternativeName>
        <fullName evidence="13">Phenylalanyl-tRNA synthetase</fullName>
    </alternativeName>
</protein>